<sequence>MSAFVASCYGLSVLVLLVAVAIVAAADLTPEEVQAWMATNEDFDWQQPEAAAVVRIDSRGTQDADGNLYFAGSKTLDSSDVDQLDIFVAQVKADDSLGWTRQYLYMAGCTWGYPHEGGHALNSFGQYGGHDVVLAKISLSGDKLWMRQVVALAASSRWVMMVSVCSCVFVLCVVFLMCVLLSVRDDGQRLRVRRGAGRQLHTLLLSGGCVTHQVDEIVEVDVAQMLETRTHAGTMSDYEAQIMDPNARASVENQQYGFSVNLNFGGDILDYAMDDGVALRPRRRRIREGGLVAEYADCGFWDKNFVALAPTVYDQSAWGSHSIPAPNVNVASAGNSQVAVTPAILAFTSTNWSPPQRVVVRAAGDAIAKPHTRT</sequence>
<feature type="transmembrane region" description="Helical" evidence="1">
    <location>
        <begin position="158"/>
        <end position="183"/>
    </location>
</feature>
<dbReference type="EMBL" id="JH159157">
    <property type="protein sequence ID" value="EGZ11865.1"/>
    <property type="molecule type" value="Genomic_DNA"/>
</dbReference>
<dbReference type="AlphaFoldDB" id="G4ZXK2"/>
<dbReference type="InParanoid" id="G4ZXK2"/>
<dbReference type="GeneID" id="20638093"/>
<reference evidence="3 4" key="1">
    <citation type="journal article" date="2006" name="Science">
        <title>Phytophthora genome sequences uncover evolutionary origins and mechanisms of pathogenesis.</title>
        <authorList>
            <person name="Tyler B.M."/>
            <person name="Tripathy S."/>
            <person name="Zhang X."/>
            <person name="Dehal P."/>
            <person name="Jiang R.H."/>
            <person name="Aerts A."/>
            <person name="Arredondo F.D."/>
            <person name="Baxter L."/>
            <person name="Bensasson D."/>
            <person name="Beynon J.L."/>
            <person name="Chapman J."/>
            <person name="Damasceno C.M."/>
            <person name="Dorrance A.E."/>
            <person name="Dou D."/>
            <person name="Dickerman A.W."/>
            <person name="Dubchak I.L."/>
            <person name="Garbelotto M."/>
            <person name="Gijzen M."/>
            <person name="Gordon S.G."/>
            <person name="Govers F."/>
            <person name="Grunwald N.J."/>
            <person name="Huang W."/>
            <person name="Ivors K.L."/>
            <person name="Jones R.W."/>
            <person name="Kamoun S."/>
            <person name="Krampis K."/>
            <person name="Lamour K.H."/>
            <person name="Lee M.K."/>
            <person name="McDonald W.H."/>
            <person name="Medina M."/>
            <person name="Meijer H.J."/>
            <person name="Nordberg E.K."/>
            <person name="Maclean D.J."/>
            <person name="Ospina-Giraldo M.D."/>
            <person name="Morris P.F."/>
            <person name="Phuntumart V."/>
            <person name="Putnam N.H."/>
            <person name="Rash S."/>
            <person name="Rose J.K."/>
            <person name="Sakihama Y."/>
            <person name="Salamov A.A."/>
            <person name="Savidor A."/>
            <person name="Scheuring C.F."/>
            <person name="Smith B.M."/>
            <person name="Sobral B.W."/>
            <person name="Terry A."/>
            <person name="Torto-Alalibo T.A."/>
            <person name="Win J."/>
            <person name="Xu Z."/>
            <person name="Zhang H."/>
            <person name="Grigoriev I.V."/>
            <person name="Rokhsar D.S."/>
            <person name="Boore J.L."/>
        </authorList>
    </citation>
    <scope>NUCLEOTIDE SEQUENCE [LARGE SCALE GENOMIC DNA]</scope>
    <source>
        <strain evidence="3 4">P6497</strain>
    </source>
</reference>
<dbReference type="Proteomes" id="UP000002640">
    <property type="component" value="Unassembled WGS sequence"/>
</dbReference>
<evidence type="ECO:0000313" key="4">
    <source>
        <dbReference type="Proteomes" id="UP000002640"/>
    </source>
</evidence>
<gene>
    <name evidence="3" type="ORF">PHYSODRAFT_250808</name>
</gene>
<keyword evidence="1" id="KW-0812">Transmembrane</keyword>
<keyword evidence="2" id="KW-0732">Signal</keyword>
<feature type="signal peptide" evidence="2">
    <location>
        <begin position="1"/>
        <end position="25"/>
    </location>
</feature>
<accession>G4ZXK2</accession>
<feature type="chain" id="PRO_5003472922" evidence="2">
    <location>
        <begin position="26"/>
        <end position="374"/>
    </location>
</feature>
<keyword evidence="1" id="KW-0472">Membrane</keyword>
<organism evidence="3 4">
    <name type="scientific">Phytophthora sojae (strain P6497)</name>
    <name type="common">Soybean stem and root rot agent</name>
    <name type="synonym">Phytophthora megasperma f. sp. glycines</name>
    <dbReference type="NCBI Taxonomy" id="1094619"/>
    <lineage>
        <taxon>Eukaryota</taxon>
        <taxon>Sar</taxon>
        <taxon>Stramenopiles</taxon>
        <taxon>Oomycota</taxon>
        <taxon>Peronosporomycetes</taxon>
        <taxon>Peronosporales</taxon>
        <taxon>Peronosporaceae</taxon>
        <taxon>Phytophthora</taxon>
    </lineage>
</organism>
<keyword evidence="1" id="KW-1133">Transmembrane helix</keyword>
<protein>
    <submittedName>
        <fullName evidence="3">Uncharacterized protein</fullName>
    </submittedName>
</protein>
<proteinExistence type="predicted"/>
<evidence type="ECO:0000256" key="2">
    <source>
        <dbReference type="SAM" id="SignalP"/>
    </source>
</evidence>
<evidence type="ECO:0000313" key="3">
    <source>
        <dbReference type="EMBL" id="EGZ11865.1"/>
    </source>
</evidence>
<dbReference type="KEGG" id="psoj:PHYSODRAFT_250808"/>
<dbReference type="RefSeq" id="XP_009532198.1">
    <property type="nucleotide sequence ID" value="XM_009533903.1"/>
</dbReference>
<name>G4ZXK2_PHYSP</name>
<evidence type="ECO:0000256" key="1">
    <source>
        <dbReference type="SAM" id="Phobius"/>
    </source>
</evidence>
<keyword evidence="4" id="KW-1185">Reference proteome</keyword>